<dbReference type="SFLD" id="SFLDG01095">
    <property type="entry name" value="Uncharacterised_Radical_SAM_Su"/>
    <property type="match status" value="1"/>
</dbReference>
<evidence type="ECO:0000313" key="7">
    <source>
        <dbReference type="EMBL" id="QWG00864.1"/>
    </source>
</evidence>
<evidence type="ECO:0000256" key="3">
    <source>
        <dbReference type="ARBA" id="ARBA00022723"/>
    </source>
</evidence>
<keyword evidence="8" id="KW-1185">Reference proteome</keyword>
<keyword evidence="5" id="KW-0411">Iron-sulfur</keyword>
<dbReference type="InterPro" id="IPR051198">
    <property type="entry name" value="BchE-like"/>
</dbReference>
<proteinExistence type="predicted"/>
<evidence type="ECO:0000256" key="4">
    <source>
        <dbReference type="ARBA" id="ARBA00023004"/>
    </source>
</evidence>
<keyword evidence="2" id="KW-0949">S-adenosyl-L-methionine</keyword>
<dbReference type="SFLD" id="SFLDS00029">
    <property type="entry name" value="Radical_SAM"/>
    <property type="match status" value="1"/>
</dbReference>
<accession>A0AAX1N038</accession>
<dbReference type="InterPro" id="IPR013785">
    <property type="entry name" value="Aldolase_TIM"/>
</dbReference>
<dbReference type="InterPro" id="IPR006638">
    <property type="entry name" value="Elp3/MiaA/NifB-like_rSAM"/>
</dbReference>
<dbReference type="SFLD" id="SFLDG01082">
    <property type="entry name" value="B12-binding_domain_containing"/>
    <property type="match status" value="1"/>
</dbReference>
<dbReference type="InterPro" id="IPR007197">
    <property type="entry name" value="rSAM"/>
</dbReference>
<dbReference type="SMART" id="SM00729">
    <property type="entry name" value="Elp3"/>
    <property type="match status" value="1"/>
</dbReference>
<dbReference type="InterPro" id="IPR058240">
    <property type="entry name" value="rSAM_sf"/>
</dbReference>
<dbReference type="GO" id="GO:0003824">
    <property type="term" value="F:catalytic activity"/>
    <property type="evidence" value="ECO:0007669"/>
    <property type="project" value="InterPro"/>
</dbReference>
<reference evidence="7 8" key="1">
    <citation type="submission" date="2021-05" db="EMBL/GenBank/DDBJ databases">
        <title>Comparative genomic studies on the polysaccharide-degrading batcterial strains of the Flammeovirga genus.</title>
        <authorList>
            <person name="Zewei F."/>
            <person name="Zheng Z."/>
            <person name="Yu L."/>
            <person name="Ruyue G."/>
            <person name="Yanhong M."/>
            <person name="Yuanyuan C."/>
            <person name="Jingyan G."/>
            <person name="Wenjun H."/>
        </authorList>
    </citation>
    <scope>NUCLEOTIDE SEQUENCE [LARGE SCALE GENOMIC DNA]</scope>
    <source>
        <strain evidence="7 8">NBRC:100898</strain>
    </source>
</reference>
<dbReference type="EMBL" id="CP076132">
    <property type="protein sequence ID" value="QWG00864.1"/>
    <property type="molecule type" value="Genomic_DNA"/>
</dbReference>
<keyword evidence="3" id="KW-0479">Metal-binding</keyword>
<dbReference type="AlphaFoldDB" id="A0AAX1N038"/>
<name>A0AAX1N038_9BACT</name>
<evidence type="ECO:0000256" key="2">
    <source>
        <dbReference type="ARBA" id="ARBA00022691"/>
    </source>
</evidence>
<dbReference type="GO" id="GO:0046872">
    <property type="term" value="F:metal ion binding"/>
    <property type="evidence" value="ECO:0007669"/>
    <property type="project" value="UniProtKB-KW"/>
</dbReference>
<dbReference type="KEGG" id="fya:KMW28_14505"/>
<evidence type="ECO:0000256" key="1">
    <source>
        <dbReference type="ARBA" id="ARBA00001966"/>
    </source>
</evidence>
<dbReference type="SUPFAM" id="SSF102114">
    <property type="entry name" value="Radical SAM enzymes"/>
    <property type="match status" value="1"/>
</dbReference>
<dbReference type="GO" id="GO:0051536">
    <property type="term" value="F:iron-sulfur cluster binding"/>
    <property type="evidence" value="ECO:0007669"/>
    <property type="project" value="UniProtKB-KW"/>
</dbReference>
<dbReference type="Pfam" id="PF04055">
    <property type="entry name" value="Radical_SAM"/>
    <property type="match status" value="1"/>
</dbReference>
<feature type="domain" description="Radical SAM core" evidence="6">
    <location>
        <begin position="11"/>
        <end position="241"/>
    </location>
</feature>
<keyword evidence="4" id="KW-0408">Iron</keyword>
<evidence type="ECO:0000256" key="5">
    <source>
        <dbReference type="ARBA" id="ARBA00023014"/>
    </source>
</evidence>
<dbReference type="Proteomes" id="UP000678679">
    <property type="component" value="Chromosome 1"/>
</dbReference>
<evidence type="ECO:0000259" key="6">
    <source>
        <dbReference type="PROSITE" id="PS51918"/>
    </source>
</evidence>
<protein>
    <submittedName>
        <fullName evidence="7">Radical SAM protein</fullName>
    </submittedName>
</protein>
<evidence type="ECO:0000313" key="8">
    <source>
        <dbReference type="Proteomes" id="UP000678679"/>
    </source>
</evidence>
<dbReference type="PANTHER" id="PTHR43409">
    <property type="entry name" value="ANAEROBIC MAGNESIUM-PROTOPORPHYRIN IX MONOMETHYL ESTER CYCLASE-RELATED"/>
    <property type="match status" value="1"/>
</dbReference>
<dbReference type="CDD" id="cd01335">
    <property type="entry name" value="Radical_SAM"/>
    <property type="match status" value="1"/>
</dbReference>
<sequence>MHYEGKIYRPWIESESLLIQTTIGCTHNTCTFCDMFREKKFRKRKLEDVFKDIEEARTLYPYVHSIFLTDGNVMVLKTDYLLQVIQKIKETFPELERIALYSSYNDLNRKSVEELTILREAGLTMAYIGLESGDQQTLDFVEKGLDHNEIINGARKAKEAGIRTLASFIFGLGGKYRSEEHIKETTDLLNIIQPEEIAPMALALQPGTTLEQQARDGEFILASPLQILEEEKYLIEHMTFDTMYWGDHGNNLTPMKGMFMENKDRFLTYLEHARQYHPEIHKETLRTFAW</sequence>
<comment type="cofactor">
    <cofactor evidence="1">
        <name>[4Fe-4S] cluster</name>
        <dbReference type="ChEBI" id="CHEBI:49883"/>
    </cofactor>
</comment>
<organism evidence="7 8">
    <name type="scientific">Flammeovirga yaeyamensis</name>
    <dbReference type="NCBI Taxonomy" id="367791"/>
    <lineage>
        <taxon>Bacteria</taxon>
        <taxon>Pseudomonadati</taxon>
        <taxon>Bacteroidota</taxon>
        <taxon>Cytophagia</taxon>
        <taxon>Cytophagales</taxon>
        <taxon>Flammeovirgaceae</taxon>
        <taxon>Flammeovirga</taxon>
    </lineage>
</organism>
<dbReference type="Gene3D" id="3.20.20.70">
    <property type="entry name" value="Aldolase class I"/>
    <property type="match status" value="1"/>
</dbReference>
<dbReference type="PROSITE" id="PS51918">
    <property type="entry name" value="RADICAL_SAM"/>
    <property type="match status" value="1"/>
</dbReference>
<gene>
    <name evidence="7" type="ORF">KMW28_14505</name>
</gene>
<dbReference type="PANTHER" id="PTHR43409:SF4">
    <property type="entry name" value="RADICAL SAM SUPERFAMILY PROTEIN"/>
    <property type="match status" value="1"/>
</dbReference>
<dbReference type="RefSeq" id="WP_169665188.1">
    <property type="nucleotide sequence ID" value="NZ_CP076132.1"/>
</dbReference>